<dbReference type="GO" id="GO:0097272">
    <property type="term" value="P:ammonium homeostasis"/>
    <property type="evidence" value="ECO:0007669"/>
    <property type="project" value="TreeGrafter"/>
</dbReference>
<dbReference type="Proteomes" id="UP000747399">
    <property type="component" value="Unassembled WGS sequence"/>
</dbReference>
<feature type="region of interest" description="Disordered" evidence="9">
    <location>
        <begin position="702"/>
        <end position="793"/>
    </location>
</feature>
<feature type="transmembrane region" description="Helical" evidence="8">
    <location>
        <begin position="422"/>
        <end position="447"/>
    </location>
</feature>
<evidence type="ECO:0000256" key="3">
    <source>
        <dbReference type="ARBA" id="ARBA00022448"/>
    </source>
</evidence>
<dbReference type="PANTHER" id="PTHR11730:SF6">
    <property type="entry name" value="AMMONIUM TRANSPORTER"/>
    <property type="match status" value="1"/>
</dbReference>
<reference evidence="11" key="1">
    <citation type="journal article" date="2021" name="Proc. Natl. Acad. Sci. U.S.A.">
        <title>Three genomes in the algal genus Volvox reveal the fate of a haploid sex-determining region after a transition to homothallism.</title>
        <authorList>
            <person name="Yamamoto K."/>
            <person name="Hamaji T."/>
            <person name="Kawai-Toyooka H."/>
            <person name="Matsuzaki R."/>
            <person name="Takahashi F."/>
            <person name="Nishimura Y."/>
            <person name="Kawachi M."/>
            <person name="Noguchi H."/>
            <person name="Minakuchi Y."/>
            <person name="Umen J.G."/>
            <person name="Toyoda A."/>
            <person name="Nozaki H."/>
        </authorList>
    </citation>
    <scope>NUCLEOTIDE SEQUENCE</scope>
    <source>
        <strain evidence="11">NIES-3780</strain>
    </source>
</reference>
<sequence>MSGGSSPTGHCSAEQYASLLQALHGDGAAATELCKIFSTNERTEEVAHGLNTVFMVLSGALVFIMHGGFAMLEAGAIRSKNAMNILLQTVLDGAASAVMWYLVGFGFAYGIGDKPNGFIGDALFGLARYSSHHTVTATGDWTSWFFQWAFCATAATIPAGAVAERFNFNAYLGYSVFLGGFVYPVVVHWVWCPTGWLGYSTNKPLLDAGMIDFAGSGVVHMTGGLAGLIGAWMVGPRMGRFDANGQPVHMPGHSAILVVLGTVLLWFGWYGFNPGSALVADTFSSSMIAGRAAVTTTLSGAAGGLSCLALAVIRHKAWDLTSLCNGMLVGFVSVTAGCTVFEPWAALLCGSLGAVLFEAACAALLRLRIDDVVSAGPMHGICGAWGVLFVGLLAKEEYVRQTFADRDTYPYGLFYAGGGKLLASQVIGVLAIAGWVAGTMGPFFAAFKLARSLRISAEDESLGLDASKHGGSAYNIPMQRYVGGFGDGPAAVENSNRGVFVTPPYTNGGFVGGGDGVGGIGGGRAVGDAIMRGVTFGGGAVIVSGGGVGGGNVNITTNGGAFVAPFDGLNGILSTRPISSPAVSAVAGHTSGGPLTGTGGPDSSAGSEGPRIFGQSPMGREQQIGGPSPSCSAPPLAVAADDVSQPPLQPGNQAVPSVNEDPATASGGGHNGDENTSKIDVMCSGGSSRATAAAAAAASRAATAGGSSAVTSDAAAISARPDRSEDRHIGSGASPSPPTTAGATTNTITSATAVAATAGGGGGGARDSPPGQGTSNNSVHGVTVFNVEVHGRN</sequence>
<dbReference type="InterPro" id="IPR018047">
    <property type="entry name" value="Ammonium_transpt_CS"/>
</dbReference>
<proteinExistence type="inferred from homology"/>
<dbReference type="SUPFAM" id="SSF111352">
    <property type="entry name" value="Ammonium transporter"/>
    <property type="match status" value="1"/>
</dbReference>
<evidence type="ECO:0000313" key="11">
    <source>
        <dbReference type="EMBL" id="GIL67337.1"/>
    </source>
</evidence>
<dbReference type="EMBL" id="BNCO01000097">
    <property type="protein sequence ID" value="GIL67337.1"/>
    <property type="molecule type" value="Genomic_DNA"/>
</dbReference>
<dbReference type="FunFam" id="1.10.3430.10:FF:000006">
    <property type="entry name" value="Ammonium transporter"/>
    <property type="match status" value="1"/>
</dbReference>
<feature type="transmembrane region" description="Helical" evidence="8">
    <location>
        <begin position="372"/>
        <end position="394"/>
    </location>
</feature>
<dbReference type="PANTHER" id="PTHR11730">
    <property type="entry name" value="AMMONIUM TRANSPORTER"/>
    <property type="match status" value="1"/>
</dbReference>
<protein>
    <recommendedName>
        <fullName evidence="8">Ammonium transporter</fullName>
    </recommendedName>
</protein>
<keyword evidence="6 8" id="KW-0472">Membrane</keyword>
<feature type="transmembrane region" description="Helical" evidence="8">
    <location>
        <begin position="211"/>
        <end position="234"/>
    </location>
</feature>
<name>A0A8J4FDE6_9CHLO</name>
<dbReference type="InterPro" id="IPR024041">
    <property type="entry name" value="NH4_transpt_AmtB-like_dom"/>
</dbReference>
<evidence type="ECO:0000256" key="1">
    <source>
        <dbReference type="ARBA" id="ARBA00004141"/>
    </source>
</evidence>
<comment type="similarity">
    <text evidence="2 8">Belongs to the ammonia transporter channel (TC 1.A.11.2) family.</text>
</comment>
<feature type="compositionally biased region" description="Low complexity" evidence="9">
    <location>
        <begin position="702"/>
        <end position="716"/>
    </location>
</feature>
<evidence type="ECO:0000256" key="5">
    <source>
        <dbReference type="ARBA" id="ARBA00022989"/>
    </source>
</evidence>
<dbReference type="Pfam" id="PF00909">
    <property type="entry name" value="Ammonium_transp"/>
    <property type="match status" value="1"/>
</dbReference>
<evidence type="ECO:0000256" key="2">
    <source>
        <dbReference type="ARBA" id="ARBA00005887"/>
    </source>
</evidence>
<evidence type="ECO:0000256" key="6">
    <source>
        <dbReference type="ARBA" id="ARBA00023136"/>
    </source>
</evidence>
<feature type="compositionally biased region" description="Gly residues" evidence="9">
    <location>
        <begin position="590"/>
        <end position="600"/>
    </location>
</feature>
<keyword evidence="12" id="KW-1185">Reference proteome</keyword>
<keyword evidence="5 8" id="KW-1133">Transmembrane helix</keyword>
<evidence type="ECO:0000256" key="9">
    <source>
        <dbReference type="SAM" id="MobiDB-lite"/>
    </source>
</evidence>
<dbReference type="GO" id="GO:0005886">
    <property type="term" value="C:plasma membrane"/>
    <property type="evidence" value="ECO:0007669"/>
    <property type="project" value="UniProtKB-SubCell"/>
</dbReference>
<feature type="transmembrane region" description="Helical" evidence="8">
    <location>
        <begin position="255"/>
        <end position="272"/>
    </location>
</feature>
<accession>A0A8J4FDE6</accession>
<feature type="domain" description="Ammonium transporter AmtB-like" evidence="10">
    <location>
        <begin position="53"/>
        <end position="474"/>
    </location>
</feature>
<keyword evidence="3 8" id="KW-0813">Transport</keyword>
<dbReference type="InterPro" id="IPR029020">
    <property type="entry name" value="Ammonium/urea_transptr"/>
</dbReference>
<feature type="transmembrane region" description="Helical" evidence="8">
    <location>
        <begin position="320"/>
        <end position="338"/>
    </location>
</feature>
<feature type="region of interest" description="Disordered" evidence="9">
    <location>
        <begin position="583"/>
        <end position="682"/>
    </location>
</feature>
<dbReference type="Gene3D" id="1.10.3430.10">
    <property type="entry name" value="Ammonium transporter AmtB like domains"/>
    <property type="match status" value="1"/>
</dbReference>
<evidence type="ECO:0000259" key="10">
    <source>
        <dbReference type="Pfam" id="PF00909"/>
    </source>
</evidence>
<evidence type="ECO:0000256" key="4">
    <source>
        <dbReference type="ARBA" id="ARBA00022692"/>
    </source>
</evidence>
<dbReference type="InterPro" id="IPR001905">
    <property type="entry name" value="Ammonium_transpt"/>
</dbReference>
<dbReference type="NCBIfam" id="TIGR00836">
    <property type="entry name" value="amt"/>
    <property type="match status" value="1"/>
</dbReference>
<dbReference type="AlphaFoldDB" id="A0A8J4FDE6"/>
<feature type="compositionally biased region" description="Low complexity" evidence="9">
    <location>
        <begin position="730"/>
        <end position="757"/>
    </location>
</feature>
<evidence type="ECO:0000313" key="12">
    <source>
        <dbReference type="Proteomes" id="UP000747399"/>
    </source>
</evidence>
<feature type="transmembrane region" description="Helical" evidence="8">
    <location>
        <begin position="292"/>
        <end position="313"/>
    </location>
</feature>
<dbReference type="PROSITE" id="PS01219">
    <property type="entry name" value="AMMONIUM_TRANSP"/>
    <property type="match status" value="1"/>
</dbReference>
<keyword evidence="7 8" id="KW-0924">Ammonia transport</keyword>
<feature type="compositionally biased region" description="Basic and acidic residues" evidence="9">
    <location>
        <begin position="720"/>
        <end position="729"/>
    </location>
</feature>
<organism evidence="11 12">
    <name type="scientific">Volvox africanus</name>
    <dbReference type="NCBI Taxonomy" id="51714"/>
    <lineage>
        <taxon>Eukaryota</taxon>
        <taxon>Viridiplantae</taxon>
        <taxon>Chlorophyta</taxon>
        <taxon>core chlorophytes</taxon>
        <taxon>Chlorophyceae</taxon>
        <taxon>CS clade</taxon>
        <taxon>Chlamydomonadales</taxon>
        <taxon>Volvocaceae</taxon>
        <taxon>Volvox</taxon>
    </lineage>
</organism>
<feature type="transmembrane region" description="Helical" evidence="8">
    <location>
        <begin position="145"/>
        <end position="163"/>
    </location>
</feature>
<keyword evidence="4 8" id="KW-0812">Transmembrane</keyword>
<gene>
    <name evidence="11" type="ORF">Vafri_20745</name>
</gene>
<evidence type="ECO:0000256" key="8">
    <source>
        <dbReference type="RuleBase" id="RU362002"/>
    </source>
</evidence>
<comment type="caution">
    <text evidence="11">The sequence shown here is derived from an EMBL/GenBank/DDBJ whole genome shotgun (WGS) entry which is preliminary data.</text>
</comment>
<dbReference type="GO" id="GO:0008519">
    <property type="term" value="F:ammonium channel activity"/>
    <property type="evidence" value="ECO:0007669"/>
    <property type="project" value="InterPro"/>
</dbReference>
<feature type="transmembrane region" description="Helical" evidence="8">
    <location>
        <begin position="170"/>
        <end position="191"/>
    </location>
</feature>
<evidence type="ECO:0000256" key="7">
    <source>
        <dbReference type="ARBA" id="ARBA00023177"/>
    </source>
</evidence>
<feature type="transmembrane region" description="Helical" evidence="8">
    <location>
        <begin position="53"/>
        <end position="77"/>
    </location>
</feature>
<comment type="subcellular location">
    <subcellularLocation>
        <location evidence="8">Cell membrane</location>
        <topology evidence="8">Multi-pass membrane protein</topology>
    </subcellularLocation>
    <subcellularLocation>
        <location evidence="1">Membrane</location>
        <topology evidence="1">Multi-pass membrane protein</topology>
    </subcellularLocation>
</comment>
<feature type="transmembrane region" description="Helical" evidence="8">
    <location>
        <begin position="89"/>
        <end position="111"/>
    </location>
</feature>